<keyword evidence="3" id="KW-1185">Reference proteome</keyword>
<dbReference type="AlphaFoldDB" id="A0A317URK2"/>
<dbReference type="Proteomes" id="UP000246171">
    <property type="component" value="Unassembled WGS sequence"/>
</dbReference>
<dbReference type="GeneID" id="37048477"/>
<reference evidence="2" key="1">
    <citation type="submission" date="2016-12" db="EMBL/GenBank/DDBJ databases">
        <title>The genomes of Aspergillus section Nigri reveals drivers in fungal speciation.</title>
        <authorList>
            <consortium name="DOE Joint Genome Institute"/>
            <person name="Vesth T.C."/>
            <person name="Nybo J."/>
            <person name="Theobald S."/>
            <person name="Brandl J."/>
            <person name="Frisvad J.C."/>
            <person name="Nielsen K.F."/>
            <person name="Lyhne E.K."/>
            <person name="Kogle M.E."/>
            <person name="Kuo A."/>
            <person name="Riley R."/>
            <person name="Clum A."/>
            <person name="Nolan M."/>
            <person name="Lipzen A."/>
            <person name="Salamov A."/>
            <person name="Henrissat B."/>
            <person name="Wiebenga A."/>
            <person name="De vries R.P."/>
            <person name="Grigoriev I.V."/>
            <person name="Mortensen U.H."/>
            <person name="Andersen M.R."/>
            <person name="Baker S.E."/>
        </authorList>
    </citation>
    <scope>NUCLEOTIDE SEQUENCE</scope>
    <source>
        <strain evidence="2">CBS 122712</strain>
    </source>
</reference>
<keyword evidence="1" id="KW-0472">Membrane</keyword>
<dbReference type="RefSeq" id="XP_025382530.1">
    <property type="nucleotide sequence ID" value="XM_025526515.1"/>
</dbReference>
<evidence type="ECO:0000313" key="3">
    <source>
        <dbReference type="Proteomes" id="UP000246171"/>
    </source>
</evidence>
<proteinExistence type="predicted"/>
<evidence type="ECO:0000256" key="1">
    <source>
        <dbReference type="SAM" id="Phobius"/>
    </source>
</evidence>
<name>A0A317URK2_ASPEC</name>
<sequence length="105" mass="11632">MLRVESISPTYCTEGLAGGGSRSMIVDHGYERTNERTDGRTWIGVASWFMTCYAHDMQVIIDSVANKQTLGGMKLEGYWTCLIVVMFWVQYGGVVLLAMVVDGIS</sequence>
<organism evidence="2 3">
    <name type="scientific">Aspergillus eucalypticola (strain CBS 122712 / IBT 29274)</name>
    <dbReference type="NCBI Taxonomy" id="1448314"/>
    <lineage>
        <taxon>Eukaryota</taxon>
        <taxon>Fungi</taxon>
        <taxon>Dikarya</taxon>
        <taxon>Ascomycota</taxon>
        <taxon>Pezizomycotina</taxon>
        <taxon>Eurotiomycetes</taxon>
        <taxon>Eurotiomycetidae</taxon>
        <taxon>Eurotiales</taxon>
        <taxon>Aspergillaceae</taxon>
        <taxon>Aspergillus</taxon>
        <taxon>Aspergillus subgen. Circumdati</taxon>
    </lineage>
</organism>
<protein>
    <submittedName>
        <fullName evidence="2">Uncharacterized protein</fullName>
    </submittedName>
</protein>
<accession>A0A317URK2</accession>
<feature type="transmembrane region" description="Helical" evidence="1">
    <location>
        <begin position="77"/>
        <end position="101"/>
    </location>
</feature>
<keyword evidence="1" id="KW-1133">Transmembrane helix</keyword>
<dbReference type="EMBL" id="MSFU01000043">
    <property type="protein sequence ID" value="PWY62670.1"/>
    <property type="molecule type" value="Genomic_DNA"/>
</dbReference>
<keyword evidence="1" id="KW-0812">Transmembrane</keyword>
<dbReference type="VEuPathDB" id="FungiDB:BO83DRAFT_186932"/>
<evidence type="ECO:0000313" key="2">
    <source>
        <dbReference type="EMBL" id="PWY62670.1"/>
    </source>
</evidence>
<gene>
    <name evidence="2" type="ORF">BO83DRAFT_186932</name>
</gene>
<comment type="caution">
    <text evidence="2">The sequence shown here is derived from an EMBL/GenBank/DDBJ whole genome shotgun (WGS) entry which is preliminary data.</text>
</comment>